<feature type="non-terminal residue" evidence="2">
    <location>
        <position position="81"/>
    </location>
</feature>
<evidence type="ECO:0000313" key="3">
    <source>
        <dbReference type="Proteomes" id="UP000784294"/>
    </source>
</evidence>
<comment type="caution">
    <text evidence="2">The sequence shown here is derived from an EMBL/GenBank/DDBJ whole genome shotgun (WGS) entry which is preliminary data.</text>
</comment>
<dbReference type="Proteomes" id="UP000784294">
    <property type="component" value="Unassembled WGS sequence"/>
</dbReference>
<organism evidence="2 3">
    <name type="scientific">Protopolystoma xenopodis</name>
    <dbReference type="NCBI Taxonomy" id="117903"/>
    <lineage>
        <taxon>Eukaryota</taxon>
        <taxon>Metazoa</taxon>
        <taxon>Spiralia</taxon>
        <taxon>Lophotrochozoa</taxon>
        <taxon>Platyhelminthes</taxon>
        <taxon>Monogenea</taxon>
        <taxon>Polyopisthocotylea</taxon>
        <taxon>Polystomatidea</taxon>
        <taxon>Polystomatidae</taxon>
        <taxon>Protopolystoma</taxon>
    </lineage>
</organism>
<feature type="transmembrane region" description="Helical" evidence="1">
    <location>
        <begin position="54"/>
        <end position="80"/>
    </location>
</feature>
<dbReference type="EMBL" id="CAAALY010072712">
    <property type="protein sequence ID" value="VEL25265.1"/>
    <property type="molecule type" value="Genomic_DNA"/>
</dbReference>
<keyword evidence="1" id="KW-0812">Transmembrane</keyword>
<accession>A0A448X134</accession>
<dbReference type="AlphaFoldDB" id="A0A448X134"/>
<keyword evidence="1" id="KW-0472">Membrane</keyword>
<evidence type="ECO:0000256" key="1">
    <source>
        <dbReference type="SAM" id="Phobius"/>
    </source>
</evidence>
<keyword evidence="1" id="KW-1133">Transmembrane helix</keyword>
<evidence type="ECO:0000313" key="2">
    <source>
        <dbReference type="EMBL" id="VEL25265.1"/>
    </source>
</evidence>
<reference evidence="2" key="1">
    <citation type="submission" date="2018-11" db="EMBL/GenBank/DDBJ databases">
        <authorList>
            <consortium name="Pathogen Informatics"/>
        </authorList>
    </citation>
    <scope>NUCLEOTIDE SEQUENCE</scope>
</reference>
<keyword evidence="3" id="KW-1185">Reference proteome</keyword>
<name>A0A448X134_9PLAT</name>
<proteinExistence type="predicted"/>
<protein>
    <submittedName>
        <fullName evidence="2">Uncharacterized protein</fullName>
    </submittedName>
</protein>
<gene>
    <name evidence="2" type="ORF">PXEA_LOCUS18705</name>
</gene>
<sequence>MIGFSWLPMGSLSPPISWTPSVVQSASSGRVRLDRNVRANCSADVGKSNDDGMHVVLCLFSVSLQHCLICYSFFSFFSFFS</sequence>